<dbReference type="Proteomes" id="UP000515317">
    <property type="component" value="Chromosome"/>
</dbReference>
<keyword evidence="4" id="KW-1185">Reference proteome</keyword>
<reference evidence="3 4" key="1">
    <citation type="submission" date="2020-08" db="EMBL/GenBank/DDBJ databases">
        <title>Genome sequence of Rhizobiales bacterium strain IZ6.</title>
        <authorList>
            <person name="Nakai R."/>
            <person name="Naganuma T."/>
        </authorList>
    </citation>
    <scope>NUCLEOTIDE SEQUENCE [LARGE SCALE GENOMIC DNA]</scope>
    <source>
        <strain evidence="3 4">IZ6</strain>
    </source>
</reference>
<feature type="signal peptide" evidence="2">
    <location>
        <begin position="1"/>
        <end position="20"/>
    </location>
</feature>
<evidence type="ECO:0000313" key="4">
    <source>
        <dbReference type="Proteomes" id="UP000515317"/>
    </source>
</evidence>
<accession>A0A6S6QSU9</accession>
<feature type="compositionally biased region" description="Polar residues" evidence="1">
    <location>
        <begin position="58"/>
        <end position="72"/>
    </location>
</feature>
<sequence length="108" mass="10526">MKAVLALAVIAGFAASPVLAQTTNDSNLKPQSDVVKGAEKSAEPGMAAPSTGEKAAPGSTSNSGNLKPQSDTVKGAAESSKPTGAMDAPVTPSTKAGGSDTNSGNLKQ</sequence>
<keyword evidence="2" id="KW-0732">Signal</keyword>
<feature type="compositionally biased region" description="Polar residues" evidence="1">
    <location>
        <begin position="91"/>
        <end position="108"/>
    </location>
</feature>
<gene>
    <name evidence="3" type="ORF">IZ6_10770</name>
</gene>
<evidence type="ECO:0000256" key="1">
    <source>
        <dbReference type="SAM" id="MobiDB-lite"/>
    </source>
</evidence>
<dbReference type="AlphaFoldDB" id="A0A6S6QSU9"/>
<dbReference type="KEGG" id="tso:IZ6_10770"/>
<dbReference type="EMBL" id="AP023361">
    <property type="protein sequence ID" value="BCJ90342.1"/>
    <property type="molecule type" value="Genomic_DNA"/>
</dbReference>
<evidence type="ECO:0000313" key="3">
    <source>
        <dbReference type="EMBL" id="BCJ90342.1"/>
    </source>
</evidence>
<protein>
    <submittedName>
        <fullName evidence="3">Uncharacterized protein</fullName>
    </submittedName>
</protein>
<dbReference type="RefSeq" id="WP_222876975.1">
    <property type="nucleotide sequence ID" value="NZ_AP023361.1"/>
</dbReference>
<feature type="compositionally biased region" description="Polar residues" evidence="1">
    <location>
        <begin position="19"/>
        <end position="30"/>
    </location>
</feature>
<proteinExistence type="predicted"/>
<feature type="chain" id="PRO_5027835016" evidence="2">
    <location>
        <begin position="21"/>
        <end position="108"/>
    </location>
</feature>
<feature type="region of interest" description="Disordered" evidence="1">
    <location>
        <begin position="18"/>
        <end position="108"/>
    </location>
</feature>
<organism evidence="3 4">
    <name type="scientific">Terrihabitans soli</name>
    <dbReference type="NCBI Taxonomy" id="708113"/>
    <lineage>
        <taxon>Bacteria</taxon>
        <taxon>Pseudomonadati</taxon>
        <taxon>Pseudomonadota</taxon>
        <taxon>Alphaproteobacteria</taxon>
        <taxon>Hyphomicrobiales</taxon>
        <taxon>Terrihabitans</taxon>
    </lineage>
</organism>
<name>A0A6S6QSU9_9HYPH</name>
<evidence type="ECO:0000256" key="2">
    <source>
        <dbReference type="SAM" id="SignalP"/>
    </source>
</evidence>